<evidence type="ECO:0000313" key="1">
    <source>
        <dbReference type="EMBL" id="KAJ8545905.1"/>
    </source>
</evidence>
<dbReference type="AlphaFoldDB" id="A0A9Q1LZQ2"/>
<accession>A0A9Q1LZQ2</accession>
<comment type="caution">
    <text evidence="1">The sequence shown here is derived from an EMBL/GenBank/DDBJ whole genome shotgun (WGS) entry which is preliminary data.</text>
</comment>
<protein>
    <submittedName>
        <fullName evidence="1">Uncharacterized protein</fullName>
    </submittedName>
</protein>
<reference evidence="2" key="1">
    <citation type="journal article" date="2023" name="Proc. Natl. Acad. Sci. U.S.A.">
        <title>Genomic and structural basis for evolution of tropane alkaloid biosynthesis.</title>
        <authorList>
            <person name="Wanga Y.-J."/>
            <person name="Taina T."/>
            <person name="Yua J.-Y."/>
            <person name="Lia J."/>
            <person name="Xua B."/>
            <person name="Chenc J."/>
            <person name="D'Auriad J.C."/>
            <person name="Huanga J.-P."/>
            <person name="Huanga S.-X."/>
        </authorList>
    </citation>
    <scope>NUCLEOTIDE SEQUENCE [LARGE SCALE GENOMIC DNA]</scope>
    <source>
        <strain evidence="2">cv. KIB-2019</strain>
    </source>
</reference>
<keyword evidence="2" id="KW-1185">Reference proteome</keyword>
<proteinExistence type="predicted"/>
<sequence>MWLPLISNSFLQTLYNKSLRPPHLFTIQISPLYSNPNLPFPTPPLCVLQSVAGILSLWVSSCSFSS</sequence>
<dbReference type="EMBL" id="JAJAGQ010000013">
    <property type="protein sequence ID" value="KAJ8545905.1"/>
    <property type="molecule type" value="Genomic_DNA"/>
</dbReference>
<organism evidence="1 2">
    <name type="scientific">Anisodus acutangulus</name>
    <dbReference type="NCBI Taxonomy" id="402998"/>
    <lineage>
        <taxon>Eukaryota</taxon>
        <taxon>Viridiplantae</taxon>
        <taxon>Streptophyta</taxon>
        <taxon>Embryophyta</taxon>
        <taxon>Tracheophyta</taxon>
        <taxon>Spermatophyta</taxon>
        <taxon>Magnoliopsida</taxon>
        <taxon>eudicotyledons</taxon>
        <taxon>Gunneridae</taxon>
        <taxon>Pentapetalae</taxon>
        <taxon>asterids</taxon>
        <taxon>lamiids</taxon>
        <taxon>Solanales</taxon>
        <taxon>Solanaceae</taxon>
        <taxon>Solanoideae</taxon>
        <taxon>Hyoscyameae</taxon>
        <taxon>Anisodus</taxon>
    </lineage>
</organism>
<gene>
    <name evidence="1" type="ORF">K7X08_018488</name>
</gene>
<evidence type="ECO:0000313" key="2">
    <source>
        <dbReference type="Proteomes" id="UP001152561"/>
    </source>
</evidence>
<dbReference type="Proteomes" id="UP001152561">
    <property type="component" value="Unassembled WGS sequence"/>
</dbReference>
<name>A0A9Q1LZQ2_9SOLA</name>